<evidence type="ECO:0000313" key="3">
    <source>
        <dbReference type="EMBL" id="TMM48276.1"/>
    </source>
</evidence>
<keyword evidence="1" id="KW-0175">Coiled coil</keyword>
<dbReference type="AlphaFoldDB" id="A0A5S3P5S2"/>
<dbReference type="EMBL" id="VCAO01000003">
    <property type="protein sequence ID" value="TMM48276.1"/>
    <property type="molecule type" value="Genomic_DNA"/>
</dbReference>
<reference evidence="3 4" key="1">
    <citation type="submission" date="2019-05" db="EMBL/GenBank/DDBJ databases">
        <title>Erythrobacter marisflavi sp. nov., isolated from isolated from water of an estuary environment.</title>
        <authorList>
            <person name="Yoon J.-H."/>
        </authorList>
    </citation>
    <scope>NUCLEOTIDE SEQUENCE [LARGE SCALE GENOMIC DNA]</scope>
    <source>
        <strain evidence="3 4">KEM-5</strain>
    </source>
</reference>
<evidence type="ECO:0000256" key="1">
    <source>
        <dbReference type="SAM" id="Coils"/>
    </source>
</evidence>
<keyword evidence="2" id="KW-1133">Transmembrane helix</keyword>
<dbReference type="RefSeq" id="WP_138617798.1">
    <property type="nucleotide sequence ID" value="NZ_VCAO01000003.1"/>
</dbReference>
<protein>
    <submittedName>
        <fullName evidence="3">DUF2207 domain-containing protein</fullName>
    </submittedName>
</protein>
<accession>A0A5S3P5S2</accession>
<proteinExistence type="predicted"/>
<name>A0A5S3P5S2_9SPHN</name>
<feature type="coiled-coil region" evidence="1">
    <location>
        <begin position="10"/>
        <end position="37"/>
    </location>
</feature>
<feature type="transmembrane region" description="Helical" evidence="2">
    <location>
        <begin position="89"/>
        <end position="113"/>
    </location>
</feature>
<evidence type="ECO:0000313" key="4">
    <source>
        <dbReference type="Proteomes" id="UP000309668"/>
    </source>
</evidence>
<evidence type="ECO:0000256" key="2">
    <source>
        <dbReference type="SAM" id="Phobius"/>
    </source>
</evidence>
<gene>
    <name evidence="3" type="ORF">FEV51_08310</name>
</gene>
<dbReference type="OrthoDB" id="7605411at2"/>
<keyword evidence="2" id="KW-0472">Membrane</keyword>
<sequence>MSKGDTAVSEETLRNALSQVGAEKDALQAELELTQKRVRTIQILDDLIEPMANKAFIFMCAYAGIVALLLIMHGFAGIAFSLPDSVLEFLVGSTAVTVIGLVGMVLTGIFVGARNKRD</sequence>
<feature type="transmembrane region" description="Helical" evidence="2">
    <location>
        <begin position="56"/>
        <end position="83"/>
    </location>
</feature>
<dbReference type="Proteomes" id="UP000309668">
    <property type="component" value="Unassembled WGS sequence"/>
</dbReference>
<comment type="caution">
    <text evidence="3">The sequence shown here is derived from an EMBL/GenBank/DDBJ whole genome shotgun (WGS) entry which is preliminary data.</text>
</comment>
<keyword evidence="2" id="KW-0812">Transmembrane</keyword>
<organism evidence="3 4">
    <name type="scientific">Qipengyuania marisflavi</name>
    <dbReference type="NCBI Taxonomy" id="2486356"/>
    <lineage>
        <taxon>Bacteria</taxon>
        <taxon>Pseudomonadati</taxon>
        <taxon>Pseudomonadota</taxon>
        <taxon>Alphaproteobacteria</taxon>
        <taxon>Sphingomonadales</taxon>
        <taxon>Erythrobacteraceae</taxon>
        <taxon>Qipengyuania</taxon>
    </lineage>
</organism>
<keyword evidence="4" id="KW-1185">Reference proteome</keyword>